<protein>
    <submittedName>
        <fullName evidence="3">Lysin</fullName>
    </submittedName>
</protein>
<dbReference type="Gene3D" id="3.20.20.80">
    <property type="entry name" value="Glycosidases"/>
    <property type="match status" value="1"/>
</dbReference>
<evidence type="ECO:0000259" key="2">
    <source>
        <dbReference type="Pfam" id="PF19087"/>
    </source>
</evidence>
<dbReference type="InterPro" id="IPR017853">
    <property type="entry name" value="GH"/>
</dbReference>
<feature type="domain" description="DUF5776" evidence="2">
    <location>
        <begin position="215"/>
        <end position="279"/>
    </location>
</feature>
<name>A0ABQ0X3B1_9LACO</name>
<comment type="similarity">
    <text evidence="1">Belongs to the glycosyl hydrolase 25 family.</text>
</comment>
<dbReference type="Pfam" id="PF01183">
    <property type="entry name" value="Glyco_hydro_25"/>
    <property type="match status" value="1"/>
</dbReference>
<dbReference type="Proteomes" id="UP000321794">
    <property type="component" value="Unassembled WGS sequence"/>
</dbReference>
<evidence type="ECO:0000256" key="1">
    <source>
        <dbReference type="ARBA" id="ARBA00010646"/>
    </source>
</evidence>
<dbReference type="InterPro" id="IPR044081">
    <property type="entry name" value="DUF5776"/>
</dbReference>
<keyword evidence="4" id="KW-1185">Reference proteome</keyword>
<feature type="domain" description="DUF5776" evidence="2">
    <location>
        <begin position="283"/>
        <end position="347"/>
    </location>
</feature>
<gene>
    <name evidence="3" type="ORF">LZY01_19600</name>
</gene>
<dbReference type="PROSITE" id="PS51904">
    <property type="entry name" value="GLYCOSYL_HYDROL_F25_2"/>
    <property type="match status" value="1"/>
</dbReference>
<dbReference type="PANTHER" id="PTHR34135">
    <property type="entry name" value="LYSOZYME"/>
    <property type="match status" value="1"/>
</dbReference>
<dbReference type="PANTHER" id="PTHR34135:SF2">
    <property type="entry name" value="LYSOZYME"/>
    <property type="match status" value="1"/>
</dbReference>
<dbReference type="RefSeq" id="WP_057730254.1">
    <property type="nucleotide sequence ID" value="NZ_BJZK01000028.1"/>
</dbReference>
<comment type="caution">
    <text evidence="3">The sequence shown here is derived from an EMBL/GenBank/DDBJ whole genome shotgun (WGS) entry which is preliminary data.</text>
</comment>
<evidence type="ECO:0000313" key="4">
    <source>
        <dbReference type="Proteomes" id="UP000321794"/>
    </source>
</evidence>
<evidence type="ECO:0000313" key="3">
    <source>
        <dbReference type="EMBL" id="GEO72792.1"/>
    </source>
</evidence>
<dbReference type="Pfam" id="PF19087">
    <property type="entry name" value="DUF5776"/>
    <property type="match status" value="2"/>
</dbReference>
<sequence length="353" mass="39464">MPRLDMVDTSNNNGIMTVANWRSMKKYGVRAMVAKLSEGTFFTDQTARVSIRNAVKAGLHVNGYHFARFTTVAGARAEAQMAAHCAFNAGLGKDAVIVLDFEATNLGWTRNAANIKAWIAEVKRMGYPKTDVYTMGSWTNSMPLNNSGRGGWIANYPSNPAGLKFYANYRGWQWTSTKHFPGCYGGFDVSQMYSSYYYGSTAVKTTKLKPKKAVYYHYNPGTIYARTTIKRYKDKAFKHVVDSWPSGTVFEVAKLVKYGKITRFQLANGYYITSNQTNVNRLYYSVTGGVKQVKSVHGTHRYKDVALHHVKDWMPAGTVFDVTAVVKHGSTTRIKLGNGLYISGNKKINSFVK</sequence>
<dbReference type="EMBL" id="BJZK01000028">
    <property type="protein sequence ID" value="GEO72792.1"/>
    <property type="molecule type" value="Genomic_DNA"/>
</dbReference>
<organism evidence="3 4">
    <name type="scientific">Levilactobacillus zymae</name>
    <dbReference type="NCBI Taxonomy" id="267363"/>
    <lineage>
        <taxon>Bacteria</taxon>
        <taxon>Bacillati</taxon>
        <taxon>Bacillota</taxon>
        <taxon>Bacilli</taxon>
        <taxon>Lactobacillales</taxon>
        <taxon>Lactobacillaceae</taxon>
        <taxon>Levilactobacillus</taxon>
    </lineage>
</organism>
<accession>A0ABQ0X3B1</accession>
<reference evidence="3 4" key="1">
    <citation type="submission" date="2019-07" db="EMBL/GenBank/DDBJ databases">
        <title>Whole genome shotgun sequence of Lactobacillus zymae NBRC 107157.</title>
        <authorList>
            <person name="Hosoyama A."/>
            <person name="Uohara A."/>
            <person name="Ohji S."/>
            <person name="Ichikawa N."/>
        </authorList>
    </citation>
    <scope>NUCLEOTIDE SEQUENCE [LARGE SCALE GENOMIC DNA]</scope>
    <source>
        <strain evidence="3 4">NBRC 107157</strain>
    </source>
</reference>
<dbReference type="SUPFAM" id="SSF51445">
    <property type="entry name" value="(Trans)glycosidases"/>
    <property type="match status" value="1"/>
</dbReference>
<proteinExistence type="inferred from homology"/>
<dbReference type="InterPro" id="IPR002053">
    <property type="entry name" value="Glyco_hydro_25"/>
</dbReference>